<dbReference type="InterPro" id="IPR045060">
    <property type="entry name" value="Phe-tRNA-ligase_IIc_bsu"/>
</dbReference>
<dbReference type="Pfam" id="PF17759">
    <property type="entry name" value="tRNA_synthFbeta"/>
    <property type="match status" value="1"/>
</dbReference>
<evidence type="ECO:0000256" key="5">
    <source>
        <dbReference type="ARBA" id="ARBA00012814"/>
    </source>
</evidence>
<evidence type="ECO:0000256" key="4">
    <source>
        <dbReference type="ARBA" id="ARBA00011209"/>
    </source>
</evidence>
<dbReference type="NCBIfam" id="TIGR00471">
    <property type="entry name" value="pheT_arch"/>
    <property type="match status" value="1"/>
</dbReference>
<dbReference type="InterPro" id="IPR009061">
    <property type="entry name" value="DNA-bd_dom_put_sf"/>
</dbReference>
<evidence type="ECO:0000259" key="17">
    <source>
        <dbReference type="PROSITE" id="PS51483"/>
    </source>
</evidence>
<keyword evidence="7" id="KW-0963">Cytoplasm</keyword>
<keyword evidence="10" id="KW-0547">Nucleotide-binding</keyword>
<dbReference type="GO" id="GO:0003723">
    <property type="term" value="F:RNA binding"/>
    <property type="evidence" value="ECO:0007669"/>
    <property type="project" value="InterPro"/>
</dbReference>
<comment type="subcellular location">
    <subcellularLocation>
        <location evidence="2">Cytoplasm</location>
    </subcellularLocation>
</comment>
<dbReference type="AlphaFoldDB" id="A0A9N6WXG0"/>
<evidence type="ECO:0000256" key="6">
    <source>
        <dbReference type="ARBA" id="ARBA00017032"/>
    </source>
</evidence>
<dbReference type="FunFam" id="3.50.40.10:FF:000002">
    <property type="entry name" value="phenylalanine--tRNA ligase beta subunit"/>
    <property type="match status" value="1"/>
</dbReference>
<dbReference type="GO" id="GO:0000287">
    <property type="term" value="F:magnesium ion binding"/>
    <property type="evidence" value="ECO:0007669"/>
    <property type="project" value="InterPro"/>
</dbReference>
<sequence>MPTISINRDLLYKSLGRTYTEEDFDELCFKFGIELDEVTSDKLIIAKEQGSDRSTGASDEVIYKIDIPANRYDLLCMEGLVQGLKVFLGQIQYPLYKSLNPSSGRQQLIIKPSTGVIRPHAVAAVLRNVTIDKNIYASLIDLQDKLHQNICRKRSLVAIGTHDLDTIEGPFTYEALAPDSIKFKPLNESKEFTASELMDHYATDSHLRHYLPIIKDSPVYPVIKDSKGTVLSMPPIINGDHSKITLKTKNIFIECTATDLTKARVVLDTLVCMFSQYCQEPFTCEQCEVVTASGDVQVYPDIKNRQERVSAKQVNTRVGINEPAETLANSLTKMCLSAKVENDDILVEIPPTRHDIIHACDIYEDVAIAYGYNNIVKTLPATNTIAVQYPINKLSDQLREQLAQCGFTEALTFSLCSKEDLSDKLRKPLSSIPAVHVSNPKTLEFQVARTTLLAGLLKTIAANRKMPLPIKLFEISDVVLKDPGRDVGARNERRLCVVSYNKSPGFEIVHGLLDRVMQLLEIPFDATKTGQGYHLKNSSDETYFPGRCAEVIVSGVKVGILGVLHPEVITAFDLNLPCSALEINIETFL</sequence>
<dbReference type="Gene3D" id="3.30.930.10">
    <property type="entry name" value="Bira Bifunctional Protein, Domain 2"/>
    <property type="match status" value="1"/>
</dbReference>
<dbReference type="GO" id="GO:0009328">
    <property type="term" value="C:phenylalanine-tRNA ligase complex"/>
    <property type="evidence" value="ECO:0007669"/>
    <property type="project" value="TreeGrafter"/>
</dbReference>
<keyword evidence="14" id="KW-0030">Aminoacyl-tRNA synthetase</keyword>
<evidence type="ECO:0000256" key="10">
    <source>
        <dbReference type="ARBA" id="ARBA00022741"/>
    </source>
</evidence>
<keyword evidence="8" id="KW-0436">Ligase</keyword>
<keyword evidence="9" id="KW-0479">Metal-binding</keyword>
<evidence type="ECO:0000256" key="9">
    <source>
        <dbReference type="ARBA" id="ARBA00022723"/>
    </source>
</evidence>
<dbReference type="EMBL" id="OC985751">
    <property type="protein sequence ID" value="CAG4642406.1"/>
    <property type="molecule type" value="Genomic_DNA"/>
</dbReference>
<dbReference type="SMART" id="SM00873">
    <property type="entry name" value="B3_4"/>
    <property type="match status" value="1"/>
</dbReference>
<dbReference type="FunFam" id="3.30.930.10:FF:000032">
    <property type="entry name" value="Phenylalanine--tRNA ligase beta subunit"/>
    <property type="match status" value="1"/>
</dbReference>
<dbReference type="InterPro" id="IPR004531">
    <property type="entry name" value="Phe-tRNA-synth_IIc_bsu_arc_euk"/>
</dbReference>
<dbReference type="EC" id="6.1.1.20" evidence="5"/>
<dbReference type="Pfam" id="PF03484">
    <property type="entry name" value="B5"/>
    <property type="match status" value="1"/>
</dbReference>
<dbReference type="GO" id="GO:0006432">
    <property type="term" value="P:phenylalanyl-tRNA aminoacylation"/>
    <property type="evidence" value="ECO:0007669"/>
    <property type="project" value="InterPro"/>
</dbReference>
<dbReference type="PROSITE" id="PS51483">
    <property type="entry name" value="B5"/>
    <property type="match status" value="1"/>
</dbReference>
<dbReference type="SUPFAM" id="SSF55681">
    <property type="entry name" value="Class II aaRS and biotin synthetases"/>
    <property type="match status" value="1"/>
</dbReference>
<keyword evidence="11" id="KW-0067">ATP-binding</keyword>
<keyword evidence="13" id="KW-0648">Protein biosynthesis</keyword>
<dbReference type="GO" id="GO:0005524">
    <property type="term" value="F:ATP binding"/>
    <property type="evidence" value="ECO:0007669"/>
    <property type="project" value="UniProtKB-KW"/>
</dbReference>
<protein>
    <recommendedName>
        <fullName evidence="6">Phenylalanine--tRNA ligase beta subunit</fullName>
        <ecNumber evidence="5">6.1.1.20</ecNumber>
    </recommendedName>
    <alternativeName>
        <fullName evidence="15">Phenylalanyl-tRNA synthetase beta subunit</fullName>
    </alternativeName>
</protein>
<evidence type="ECO:0000256" key="11">
    <source>
        <dbReference type="ARBA" id="ARBA00022840"/>
    </source>
</evidence>
<dbReference type="GO" id="GO:0004826">
    <property type="term" value="F:phenylalanine-tRNA ligase activity"/>
    <property type="evidence" value="ECO:0007669"/>
    <property type="project" value="UniProtKB-EC"/>
</dbReference>
<dbReference type="InterPro" id="IPR020825">
    <property type="entry name" value="Phe-tRNA_synthase-like_B3/B4"/>
</dbReference>
<dbReference type="FunFam" id="3.30.56.10:FF:000003">
    <property type="entry name" value="Phenylalanine--tRNA ligase beta subunit"/>
    <property type="match status" value="1"/>
</dbReference>
<dbReference type="SMART" id="SM00874">
    <property type="entry name" value="B5"/>
    <property type="match status" value="1"/>
</dbReference>
<evidence type="ECO:0000256" key="13">
    <source>
        <dbReference type="ARBA" id="ARBA00022917"/>
    </source>
</evidence>
<evidence type="ECO:0000256" key="14">
    <source>
        <dbReference type="ARBA" id="ARBA00023146"/>
    </source>
</evidence>
<dbReference type="FunFam" id="3.30.56.10:FF:000005">
    <property type="entry name" value="Phenylalanine--tRNA ligase beta subunit"/>
    <property type="match status" value="1"/>
</dbReference>
<dbReference type="Pfam" id="PF03483">
    <property type="entry name" value="B3_4"/>
    <property type="match status" value="1"/>
</dbReference>
<comment type="catalytic activity">
    <reaction evidence="16">
        <text>tRNA(Phe) + L-phenylalanine + ATP = L-phenylalanyl-tRNA(Phe) + AMP + diphosphate + H(+)</text>
        <dbReference type="Rhea" id="RHEA:19413"/>
        <dbReference type="Rhea" id="RHEA-COMP:9668"/>
        <dbReference type="Rhea" id="RHEA-COMP:9699"/>
        <dbReference type="ChEBI" id="CHEBI:15378"/>
        <dbReference type="ChEBI" id="CHEBI:30616"/>
        <dbReference type="ChEBI" id="CHEBI:33019"/>
        <dbReference type="ChEBI" id="CHEBI:58095"/>
        <dbReference type="ChEBI" id="CHEBI:78442"/>
        <dbReference type="ChEBI" id="CHEBI:78531"/>
        <dbReference type="ChEBI" id="CHEBI:456215"/>
        <dbReference type="EC" id="6.1.1.20"/>
    </reaction>
</comment>
<dbReference type="PANTHER" id="PTHR10947:SF0">
    <property type="entry name" value="PHENYLALANINE--TRNA LIGASE BETA SUBUNIT"/>
    <property type="match status" value="1"/>
</dbReference>
<accession>A0A9N6WXG0</accession>
<evidence type="ECO:0000256" key="1">
    <source>
        <dbReference type="ARBA" id="ARBA00001946"/>
    </source>
</evidence>
<reference evidence="18" key="1">
    <citation type="submission" date="2021-04" db="EMBL/GenBank/DDBJ databases">
        <authorList>
            <person name="Cornetti L."/>
        </authorList>
    </citation>
    <scope>NUCLEOTIDE SEQUENCE</scope>
</reference>
<proteinExistence type="inferred from homology"/>
<dbReference type="InterPro" id="IPR041616">
    <property type="entry name" value="PheRS_beta_core"/>
</dbReference>
<evidence type="ECO:0000256" key="8">
    <source>
        <dbReference type="ARBA" id="ARBA00022598"/>
    </source>
</evidence>
<dbReference type="InterPro" id="IPR005146">
    <property type="entry name" value="B3/B4_tRNA-bd"/>
</dbReference>
<comment type="similarity">
    <text evidence="3">Belongs to the phenylalanyl-tRNA synthetase beta subunit family. Type 2 subfamily.</text>
</comment>
<dbReference type="SUPFAM" id="SSF56037">
    <property type="entry name" value="PheT/TilS domain"/>
    <property type="match status" value="1"/>
</dbReference>
<dbReference type="InterPro" id="IPR005147">
    <property type="entry name" value="tRNA_synthase_B5-dom"/>
</dbReference>
<organism evidence="18">
    <name type="scientific">Evadne anonyx</name>
    <dbReference type="NCBI Taxonomy" id="141404"/>
    <lineage>
        <taxon>Eukaryota</taxon>
        <taxon>Metazoa</taxon>
        <taxon>Ecdysozoa</taxon>
        <taxon>Arthropoda</taxon>
        <taxon>Crustacea</taxon>
        <taxon>Branchiopoda</taxon>
        <taxon>Diplostraca</taxon>
        <taxon>Cladocera</taxon>
        <taxon>Onychopoda</taxon>
        <taxon>Podonidae</taxon>
        <taxon>Evadne</taxon>
    </lineage>
</organism>
<name>A0A9N6WXG0_9CRUS</name>
<dbReference type="SUPFAM" id="SSF46955">
    <property type="entry name" value="Putative DNA-binding domain"/>
    <property type="match status" value="2"/>
</dbReference>
<dbReference type="Gene3D" id="3.50.40.10">
    <property type="entry name" value="Phenylalanyl-trna Synthetase, Chain B, domain 3"/>
    <property type="match status" value="1"/>
</dbReference>
<evidence type="ECO:0000256" key="3">
    <source>
        <dbReference type="ARBA" id="ARBA00007438"/>
    </source>
</evidence>
<dbReference type="InterPro" id="IPR045864">
    <property type="entry name" value="aa-tRNA-synth_II/BPL/LPL"/>
</dbReference>
<dbReference type="Gene3D" id="3.30.56.10">
    <property type="match status" value="2"/>
</dbReference>
<gene>
    <name evidence="18" type="primary">EOG090X03QT</name>
</gene>
<comment type="cofactor">
    <cofactor evidence="1">
        <name>Mg(2+)</name>
        <dbReference type="ChEBI" id="CHEBI:18420"/>
    </cofactor>
</comment>
<evidence type="ECO:0000256" key="12">
    <source>
        <dbReference type="ARBA" id="ARBA00022842"/>
    </source>
</evidence>
<evidence type="ECO:0000256" key="2">
    <source>
        <dbReference type="ARBA" id="ARBA00004496"/>
    </source>
</evidence>
<evidence type="ECO:0000313" key="18">
    <source>
        <dbReference type="EMBL" id="CAG4642406.1"/>
    </source>
</evidence>
<dbReference type="CDD" id="cd00769">
    <property type="entry name" value="PheRS_beta_core"/>
    <property type="match status" value="1"/>
</dbReference>
<dbReference type="Pfam" id="PF18262">
    <property type="entry name" value="PhetRS_B1"/>
    <property type="match status" value="1"/>
</dbReference>
<evidence type="ECO:0000256" key="7">
    <source>
        <dbReference type="ARBA" id="ARBA00022490"/>
    </source>
</evidence>
<comment type="subunit">
    <text evidence="4">Tetramer of two alpha and two beta subunits.</text>
</comment>
<keyword evidence="12" id="KW-0460">Magnesium</keyword>
<evidence type="ECO:0000256" key="15">
    <source>
        <dbReference type="ARBA" id="ARBA00033189"/>
    </source>
</evidence>
<dbReference type="InterPro" id="IPR040659">
    <property type="entry name" value="PhetRS_B1"/>
</dbReference>
<feature type="domain" description="B5" evidence="17">
    <location>
        <begin position="302"/>
        <end position="377"/>
    </location>
</feature>
<dbReference type="PANTHER" id="PTHR10947">
    <property type="entry name" value="PHENYLALANYL-TRNA SYNTHETASE BETA CHAIN AND LEUCINE-RICH REPEAT-CONTAINING PROTEIN 47"/>
    <property type="match status" value="1"/>
</dbReference>
<evidence type="ECO:0000256" key="16">
    <source>
        <dbReference type="ARBA" id="ARBA00049255"/>
    </source>
</evidence>